<sequence>MFRYGEDRPKELKFTGFEASVERRDAQWIDAELRLRLDASTPLPDDVIDLTALAVCTHAGHPIQIEALDEGIDCEYQFTIFEKEQIERYIRSDEMQARIAEAARKG</sequence>
<evidence type="ECO:0000313" key="1">
    <source>
        <dbReference type="EMBL" id="MDG0812915.1"/>
    </source>
</evidence>
<gene>
    <name evidence="1" type="ORF">OMP40_29040</name>
</gene>
<organism evidence="1 2">
    <name type="scientific">Cohnella rhizosphaerae</name>
    <dbReference type="NCBI Taxonomy" id="1457232"/>
    <lineage>
        <taxon>Bacteria</taxon>
        <taxon>Bacillati</taxon>
        <taxon>Bacillota</taxon>
        <taxon>Bacilli</taxon>
        <taxon>Bacillales</taxon>
        <taxon>Paenibacillaceae</taxon>
        <taxon>Cohnella</taxon>
    </lineage>
</organism>
<accession>A0A9X4KXX9</accession>
<reference evidence="1" key="1">
    <citation type="submission" date="2022-10" db="EMBL/GenBank/DDBJ databases">
        <title>Comparative genomic analysis of Cohnella hashimotonis sp. nov., isolated from the International Space Station.</title>
        <authorList>
            <person name="Simpson A."/>
            <person name="Venkateswaran K."/>
        </authorList>
    </citation>
    <scope>NUCLEOTIDE SEQUENCE</scope>
    <source>
        <strain evidence="1">DSM 28161</strain>
    </source>
</reference>
<dbReference type="Proteomes" id="UP001153404">
    <property type="component" value="Unassembled WGS sequence"/>
</dbReference>
<comment type="caution">
    <text evidence="1">The sequence shown here is derived from an EMBL/GenBank/DDBJ whole genome shotgun (WGS) entry which is preliminary data.</text>
</comment>
<keyword evidence="2" id="KW-1185">Reference proteome</keyword>
<dbReference type="EMBL" id="JAPDIA010000008">
    <property type="protein sequence ID" value="MDG0812915.1"/>
    <property type="molecule type" value="Genomic_DNA"/>
</dbReference>
<evidence type="ECO:0000313" key="2">
    <source>
        <dbReference type="Proteomes" id="UP001153404"/>
    </source>
</evidence>
<proteinExistence type="predicted"/>
<dbReference type="RefSeq" id="WP_277536552.1">
    <property type="nucleotide sequence ID" value="NZ_JAPDIA010000008.1"/>
</dbReference>
<name>A0A9X4KXX9_9BACL</name>
<dbReference type="AlphaFoldDB" id="A0A9X4KXX9"/>
<protein>
    <submittedName>
        <fullName evidence="1">Uncharacterized protein</fullName>
    </submittedName>
</protein>